<proteinExistence type="predicted"/>
<name>A0A1X7K538_9SPHI</name>
<dbReference type="Proteomes" id="UP000192980">
    <property type="component" value="Unassembled WGS sequence"/>
</dbReference>
<keyword evidence="2" id="KW-1185">Reference proteome</keyword>
<dbReference type="STRING" id="561061.SAMN05660862_2511"/>
<accession>A0A1X7K538</accession>
<evidence type="ECO:0000313" key="2">
    <source>
        <dbReference type="Proteomes" id="UP000192980"/>
    </source>
</evidence>
<evidence type="ECO:0000313" key="1">
    <source>
        <dbReference type="EMBL" id="SMG35328.1"/>
    </source>
</evidence>
<sequence>MIRFINLTSQIYLDKRPCFSFFCTITDTFLILDGNQYWESLEDFEDSYLAEKDKPEWNVETHPLSRFTNLIPKGFFRYNKAIIE</sequence>
<protein>
    <submittedName>
        <fullName evidence="1">Uncharacterized protein</fullName>
    </submittedName>
</protein>
<reference evidence="1 2" key="1">
    <citation type="submission" date="2017-04" db="EMBL/GenBank/DDBJ databases">
        <authorList>
            <person name="Afonso C.L."/>
            <person name="Miller P.J."/>
            <person name="Scott M.A."/>
            <person name="Spackman E."/>
            <person name="Goraichik I."/>
            <person name="Dimitrov K.M."/>
            <person name="Suarez D.L."/>
            <person name="Swayne D.E."/>
        </authorList>
    </citation>
    <scope>NUCLEOTIDE SEQUENCE [LARGE SCALE GENOMIC DNA]</scope>
    <source>
        <strain evidence="1 2">DSM 22418</strain>
    </source>
</reference>
<gene>
    <name evidence="1" type="ORF">SAMN05660862_2511</name>
</gene>
<dbReference type="AlphaFoldDB" id="A0A1X7K538"/>
<dbReference type="EMBL" id="FXAU01000004">
    <property type="protein sequence ID" value="SMG35328.1"/>
    <property type="molecule type" value="Genomic_DNA"/>
</dbReference>
<organism evidence="1 2">
    <name type="scientific">Sphingobacterium psychroaquaticum</name>
    <dbReference type="NCBI Taxonomy" id="561061"/>
    <lineage>
        <taxon>Bacteria</taxon>
        <taxon>Pseudomonadati</taxon>
        <taxon>Bacteroidota</taxon>
        <taxon>Sphingobacteriia</taxon>
        <taxon>Sphingobacteriales</taxon>
        <taxon>Sphingobacteriaceae</taxon>
        <taxon>Sphingobacterium</taxon>
    </lineage>
</organism>